<sequence>MASKNRPIIDRGVALSTISLIDFCYRKGVEDAHRIGDEGLAREFLDKVSQTGVYGFLNEEGITMSWKEWTLRLMAQARMTSWNGAMTRYFSLIGSRPNQNYLGAFIPVSQAFYAKGVRDYVDNRQQFDYALFQGRTRVFLTAKGFQNVNNRRYIDEIQLCCFALQRRDNAVWENKTPYEANKLGAMKPTQFDWYIRAVGLGLTSNKD</sequence>
<evidence type="ECO:0000313" key="1">
    <source>
        <dbReference type="EMBL" id="DAE32996.1"/>
    </source>
</evidence>
<reference evidence="1" key="1">
    <citation type="journal article" date="2021" name="Proc. Natl. Acad. Sci. U.S.A.">
        <title>A Catalog of Tens of Thousands of Viruses from Human Metagenomes Reveals Hidden Associations with Chronic Diseases.</title>
        <authorList>
            <person name="Tisza M.J."/>
            <person name="Buck C.B."/>
        </authorList>
    </citation>
    <scope>NUCLEOTIDE SEQUENCE</scope>
    <source>
        <strain evidence="1">CtoYX9</strain>
    </source>
</reference>
<protein>
    <submittedName>
        <fullName evidence="1">Uncharacterized protein</fullName>
    </submittedName>
</protein>
<proteinExistence type="predicted"/>
<accession>A0A8S5RPQ3</accession>
<dbReference type="EMBL" id="BK059131">
    <property type="protein sequence ID" value="DAE32996.1"/>
    <property type="molecule type" value="Genomic_DNA"/>
</dbReference>
<name>A0A8S5RPQ3_9VIRU</name>
<organism evidence="1">
    <name type="scientific">virus sp. ctoYX9</name>
    <dbReference type="NCBI Taxonomy" id="2825822"/>
    <lineage>
        <taxon>Viruses</taxon>
    </lineage>
</organism>